<proteinExistence type="inferred from homology"/>
<dbReference type="SUPFAM" id="SSF52540">
    <property type="entry name" value="P-loop containing nucleoside triphosphate hydrolases"/>
    <property type="match status" value="2"/>
</dbReference>
<evidence type="ECO:0000256" key="5">
    <source>
        <dbReference type="ARBA" id="ARBA00022806"/>
    </source>
</evidence>
<dbReference type="AlphaFoldDB" id="A0AAD5TF62"/>
<evidence type="ECO:0000256" key="1">
    <source>
        <dbReference type="ARBA" id="ARBA00004123"/>
    </source>
</evidence>
<feature type="domain" description="Helicase ATP-binding" evidence="10">
    <location>
        <begin position="134"/>
        <end position="298"/>
    </location>
</feature>
<gene>
    <name evidence="12" type="ORF">HDU87_007793</name>
</gene>
<protein>
    <submittedName>
        <fullName evidence="12">Uncharacterized protein</fullName>
    </submittedName>
</protein>
<evidence type="ECO:0000313" key="12">
    <source>
        <dbReference type="EMBL" id="KAJ3172791.1"/>
    </source>
</evidence>
<dbReference type="InterPro" id="IPR001650">
    <property type="entry name" value="Helicase_C-like"/>
</dbReference>
<dbReference type="PROSITE" id="PS51194">
    <property type="entry name" value="HELICASE_CTER"/>
    <property type="match status" value="1"/>
</dbReference>
<dbReference type="Pfam" id="PF00271">
    <property type="entry name" value="Helicase_C"/>
    <property type="match status" value="1"/>
</dbReference>
<evidence type="ECO:0000256" key="4">
    <source>
        <dbReference type="ARBA" id="ARBA00022801"/>
    </source>
</evidence>
<evidence type="ECO:0000313" key="13">
    <source>
        <dbReference type="Proteomes" id="UP001212152"/>
    </source>
</evidence>
<dbReference type="InterPro" id="IPR049730">
    <property type="entry name" value="SNF2/RAD54-like_C"/>
</dbReference>
<feature type="compositionally biased region" description="Acidic residues" evidence="9">
    <location>
        <begin position="415"/>
        <end position="438"/>
    </location>
</feature>
<feature type="domain" description="Helicase C-terminal" evidence="11">
    <location>
        <begin position="497"/>
        <end position="666"/>
    </location>
</feature>
<keyword evidence="3" id="KW-0547">Nucleotide-binding</keyword>
<dbReference type="GO" id="GO:0004386">
    <property type="term" value="F:helicase activity"/>
    <property type="evidence" value="ECO:0007669"/>
    <property type="project" value="UniProtKB-KW"/>
</dbReference>
<comment type="similarity">
    <text evidence="2">Belongs to the SNF2/RAD54 helicase family.</text>
</comment>
<evidence type="ECO:0000256" key="3">
    <source>
        <dbReference type="ARBA" id="ARBA00022741"/>
    </source>
</evidence>
<organism evidence="12 13">
    <name type="scientific">Geranomyces variabilis</name>
    <dbReference type="NCBI Taxonomy" id="109894"/>
    <lineage>
        <taxon>Eukaryota</taxon>
        <taxon>Fungi</taxon>
        <taxon>Fungi incertae sedis</taxon>
        <taxon>Chytridiomycota</taxon>
        <taxon>Chytridiomycota incertae sedis</taxon>
        <taxon>Chytridiomycetes</taxon>
        <taxon>Spizellomycetales</taxon>
        <taxon>Powellomycetaceae</taxon>
        <taxon>Geranomyces</taxon>
    </lineage>
</organism>
<dbReference type="PROSITE" id="PS51192">
    <property type="entry name" value="HELICASE_ATP_BIND_1"/>
    <property type="match status" value="1"/>
</dbReference>
<dbReference type="InterPro" id="IPR000330">
    <property type="entry name" value="SNF2_N"/>
</dbReference>
<dbReference type="GO" id="GO:0005524">
    <property type="term" value="F:ATP binding"/>
    <property type="evidence" value="ECO:0007669"/>
    <property type="project" value="UniProtKB-KW"/>
</dbReference>
<evidence type="ECO:0000256" key="7">
    <source>
        <dbReference type="ARBA" id="ARBA00023054"/>
    </source>
</evidence>
<evidence type="ECO:0000259" key="11">
    <source>
        <dbReference type="PROSITE" id="PS51194"/>
    </source>
</evidence>
<dbReference type="InterPro" id="IPR038718">
    <property type="entry name" value="SNF2-like_sf"/>
</dbReference>
<dbReference type="FunFam" id="3.40.50.10810:FF:000015">
    <property type="entry name" value="lymphoid-specific helicase isoform X1"/>
    <property type="match status" value="1"/>
</dbReference>
<name>A0AAD5TF62_9FUNG</name>
<dbReference type="Gene3D" id="3.40.50.300">
    <property type="entry name" value="P-loop containing nucleotide triphosphate hydrolases"/>
    <property type="match status" value="1"/>
</dbReference>
<dbReference type="InterPro" id="IPR027417">
    <property type="entry name" value="P-loop_NTPase"/>
</dbReference>
<dbReference type="Pfam" id="PF00176">
    <property type="entry name" value="SNF2-rel_dom"/>
    <property type="match status" value="1"/>
</dbReference>
<dbReference type="GO" id="GO:0016787">
    <property type="term" value="F:hydrolase activity"/>
    <property type="evidence" value="ECO:0007669"/>
    <property type="project" value="UniProtKB-KW"/>
</dbReference>
<comment type="subcellular location">
    <subcellularLocation>
        <location evidence="1">Nucleus</location>
    </subcellularLocation>
</comment>
<accession>A0AAD5TF62</accession>
<evidence type="ECO:0000256" key="6">
    <source>
        <dbReference type="ARBA" id="ARBA00022840"/>
    </source>
</evidence>
<sequence>MMGTTTEGATESVLLRSARLFSAFHAGNIEQRRKELSQSLHVDTPGAATADAISPPVQVIKEADPEPPAKVTVRKRKRESVRPERAKKKQPPAASAPPVASSEPLIPARKSRQPELLSGAAMREYQLVGMEWMISLYENGLNGILADEMGLGKTIQVIAFLAHLYSVGTTGPFLIIVPLSTLSNWIREFARFAPTIPVLMYHGPKDEREYIRKHKMPRDALPVVITTYQISMHDAWFLQTIAWNYVIVDECHRLKNFDCKLIKDLRLLKTMSKLLLTGTPIQNNLGELWSLLNFVEPRLFADRVAFEQSFDVASDASDADAETNQQRQLELVAQLHDILKPFLLRRLKSEVELNLPPKRIEVVWCPMTDSQKRLYAAVLKGELRDAIGQMLLGESLPQKQLPEKRARSKTTYAEWNEDDELNADPMEDELENGEDQPEEPAALQAQSEEAKRNVVNHVLRAQNLQSPIVQLRKVCNHPHLFNLHNLDVVEVSGKMMVLGRLLPALFARGHRVLIFSQMSRMLGILADWCTDATGWKFCYLDGGSSLDERKDEIARFETDPSIPLFFLTTRAGGQGINLTAADTVVMFDSDWNWQADAQAMDRAHRIGQTQPVNVYRLVTRGTVEERVMGLADGKRRLGEVVVHKELFKGRYVDFAETRRIADSELAALLSAERVTADGVAGDTGDKGWKCILEDAAEFERLLMRDQKI</sequence>
<feature type="region of interest" description="Disordered" evidence="9">
    <location>
        <begin position="400"/>
        <end position="447"/>
    </location>
</feature>
<evidence type="ECO:0000256" key="8">
    <source>
        <dbReference type="ARBA" id="ARBA00023242"/>
    </source>
</evidence>
<comment type="caution">
    <text evidence="12">The sequence shown here is derived from an EMBL/GenBank/DDBJ whole genome shotgun (WGS) entry which is preliminary data.</text>
</comment>
<evidence type="ECO:0000256" key="9">
    <source>
        <dbReference type="SAM" id="MobiDB-lite"/>
    </source>
</evidence>
<dbReference type="InterPro" id="IPR014001">
    <property type="entry name" value="Helicase_ATP-bd"/>
</dbReference>
<dbReference type="PANTHER" id="PTHR10799">
    <property type="entry name" value="SNF2/RAD54 HELICASE FAMILY"/>
    <property type="match status" value="1"/>
</dbReference>
<keyword evidence="4" id="KW-0378">Hydrolase</keyword>
<feature type="compositionally biased region" description="Basic residues" evidence="9">
    <location>
        <begin position="72"/>
        <end position="90"/>
    </location>
</feature>
<keyword evidence="7" id="KW-0175">Coiled coil</keyword>
<feature type="region of interest" description="Disordered" evidence="9">
    <location>
        <begin position="46"/>
        <end position="112"/>
    </location>
</feature>
<dbReference type="Proteomes" id="UP001212152">
    <property type="component" value="Unassembled WGS sequence"/>
</dbReference>
<dbReference type="SMART" id="SM00490">
    <property type="entry name" value="HELICc"/>
    <property type="match status" value="1"/>
</dbReference>
<keyword evidence="6" id="KW-0067">ATP-binding</keyword>
<reference evidence="12" key="1">
    <citation type="submission" date="2020-05" db="EMBL/GenBank/DDBJ databases">
        <title>Phylogenomic resolution of chytrid fungi.</title>
        <authorList>
            <person name="Stajich J.E."/>
            <person name="Amses K."/>
            <person name="Simmons R."/>
            <person name="Seto K."/>
            <person name="Myers J."/>
            <person name="Bonds A."/>
            <person name="Quandt C.A."/>
            <person name="Barry K."/>
            <person name="Liu P."/>
            <person name="Grigoriev I."/>
            <person name="Longcore J.E."/>
            <person name="James T.Y."/>
        </authorList>
    </citation>
    <scope>NUCLEOTIDE SEQUENCE</scope>
    <source>
        <strain evidence="12">JEL0379</strain>
    </source>
</reference>
<evidence type="ECO:0000256" key="2">
    <source>
        <dbReference type="ARBA" id="ARBA00007025"/>
    </source>
</evidence>
<dbReference type="SMART" id="SM00487">
    <property type="entry name" value="DEXDc"/>
    <property type="match status" value="1"/>
</dbReference>
<dbReference type="Gene3D" id="3.40.50.10810">
    <property type="entry name" value="Tandem AAA-ATPase domain"/>
    <property type="match status" value="1"/>
</dbReference>
<keyword evidence="5" id="KW-0347">Helicase</keyword>
<keyword evidence="8" id="KW-0539">Nucleus</keyword>
<dbReference type="EMBL" id="JADGJQ010000075">
    <property type="protein sequence ID" value="KAJ3172791.1"/>
    <property type="molecule type" value="Genomic_DNA"/>
</dbReference>
<evidence type="ECO:0000259" key="10">
    <source>
        <dbReference type="PROSITE" id="PS51192"/>
    </source>
</evidence>
<keyword evidence="13" id="KW-1185">Reference proteome</keyword>
<feature type="compositionally biased region" description="Low complexity" evidence="9">
    <location>
        <begin position="91"/>
        <end position="104"/>
    </location>
</feature>
<dbReference type="GO" id="GO:0005634">
    <property type="term" value="C:nucleus"/>
    <property type="evidence" value="ECO:0007669"/>
    <property type="project" value="UniProtKB-SubCell"/>
</dbReference>
<dbReference type="CDD" id="cd18793">
    <property type="entry name" value="SF2_C_SNF"/>
    <property type="match status" value="1"/>
</dbReference>